<comment type="caution">
    <text evidence="2">The sequence shown here is derived from an EMBL/GenBank/DDBJ whole genome shotgun (WGS) entry which is preliminary data.</text>
</comment>
<gene>
    <name evidence="2" type="ORF">GCM10010909_31380</name>
</gene>
<organism evidence="2 3">
    <name type="scientific">Acidocella aquatica</name>
    <dbReference type="NCBI Taxonomy" id="1922313"/>
    <lineage>
        <taxon>Bacteria</taxon>
        <taxon>Pseudomonadati</taxon>
        <taxon>Pseudomonadota</taxon>
        <taxon>Alphaproteobacteria</taxon>
        <taxon>Acetobacterales</taxon>
        <taxon>Acidocellaceae</taxon>
        <taxon>Acidocella</taxon>
    </lineage>
</organism>
<dbReference type="Proteomes" id="UP001156641">
    <property type="component" value="Unassembled WGS sequence"/>
</dbReference>
<name>A0ABQ6AAY3_9PROT</name>
<evidence type="ECO:0000259" key="1">
    <source>
        <dbReference type="Pfam" id="PF06742"/>
    </source>
</evidence>
<accession>A0ABQ6AAY3</accession>
<keyword evidence="3" id="KW-1185">Reference proteome</keyword>
<dbReference type="Gene3D" id="2.60.120.1600">
    <property type="match status" value="1"/>
</dbReference>
<protein>
    <recommendedName>
        <fullName evidence="1">DUF1214 domain-containing protein</fullName>
    </recommendedName>
</protein>
<dbReference type="RefSeq" id="WP_284259303.1">
    <property type="nucleotide sequence ID" value="NZ_BSOS01000090.1"/>
</dbReference>
<dbReference type="InterPro" id="IPR010621">
    <property type="entry name" value="DUF1214"/>
</dbReference>
<sequence length="408" mass="46339">MSEISTTAAPILKEAWERFHAAQQEVLGWMEDSSRFKDIPQHRAKAYHTMMEALAMCYNFAVAPRMHNPRLFVNTGWQTEMYTLGQNGPDLHYAVTFLDGRQTYRLTGNYGDCVLILAQVLNHLSGHPDSRAIGNYDFSTFEIGADGSFEFILSADEHKGNWIKLDRESPYHFLLFRRFMGDWNDKPCTMQLDRISEIADDYYDADEFDETAMAARIDRATEFLRYMIRDFNINLYEFYTKNGGGFNHMAFLPGTVTSQVGSPSSNYAMAVFDLAPDEALVIELDRLPDGVYWSLQAGDVWSRSLNFTYRQTSISMRHAAVDADGGFRAVVAHKDPGVANWIDTTGHLQGTVVFRNYRATREPVPSTRKVKFAELTSVLPAGTVKMTPAERVEALRKRRAGFLKLHGE</sequence>
<proteinExistence type="predicted"/>
<dbReference type="Pfam" id="PF06742">
    <property type="entry name" value="DUF1214"/>
    <property type="match status" value="1"/>
</dbReference>
<reference evidence="3" key="1">
    <citation type="journal article" date="2019" name="Int. J. Syst. Evol. Microbiol.">
        <title>The Global Catalogue of Microorganisms (GCM) 10K type strain sequencing project: providing services to taxonomists for standard genome sequencing and annotation.</title>
        <authorList>
            <consortium name="The Broad Institute Genomics Platform"/>
            <consortium name="The Broad Institute Genome Sequencing Center for Infectious Disease"/>
            <person name="Wu L."/>
            <person name="Ma J."/>
        </authorList>
    </citation>
    <scope>NUCLEOTIDE SEQUENCE [LARGE SCALE GENOMIC DNA]</scope>
    <source>
        <strain evidence="3">NBRC 112502</strain>
    </source>
</reference>
<dbReference type="EMBL" id="BSOS01000090">
    <property type="protein sequence ID" value="GLR68457.1"/>
    <property type="molecule type" value="Genomic_DNA"/>
</dbReference>
<evidence type="ECO:0000313" key="2">
    <source>
        <dbReference type="EMBL" id="GLR68457.1"/>
    </source>
</evidence>
<feature type="domain" description="DUF1214" evidence="1">
    <location>
        <begin position="283"/>
        <end position="359"/>
    </location>
</feature>
<evidence type="ECO:0000313" key="3">
    <source>
        <dbReference type="Proteomes" id="UP001156641"/>
    </source>
</evidence>